<evidence type="ECO:0000256" key="5">
    <source>
        <dbReference type="ARBA" id="ARBA00022552"/>
    </source>
</evidence>
<dbReference type="InterPro" id="IPR029026">
    <property type="entry name" value="tRNA_m1G_MTases_N"/>
</dbReference>
<feature type="domain" description="Ribosomal RNA small subunit methyltransferase E methyltransferase" evidence="11">
    <location>
        <begin position="26"/>
        <end position="181"/>
    </location>
</feature>
<evidence type="ECO:0000259" key="11">
    <source>
        <dbReference type="Pfam" id="PF04452"/>
    </source>
</evidence>
<evidence type="ECO:0000256" key="10">
    <source>
        <dbReference type="ARBA" id="ARBA00047944"/>
    </source>
</evidence>
<reference evidence="12" key="1">
    <citation type="submission" date="2018-05" db="EMBL/GenBank/DDBJ databases">
        <authorList>
            <person name="Lanie J.A."/>
            <person name="Ng W.-L."/>
            <person name="Kazmierczak K.M."/>
            <person name="Andrzejewski T.M."/>
            <person name="Davidsen T.M."/>
            <person name="Wayne K.J."/>
            <person name="Tettelin H."/>
            <person name="Glass J.I."/>
            <person name="Rusch D."/>
            <person name="Podicherti R."/>
            <person name="Tsui H.-C.T."/>
            <person name="Winkler M.E."/>
        </authorList>
    </citation>
    <scope>NUCLEOTIDE SEQUENCE</scope>
</reference>
<dbReference type="InterPro" id="IPR046886">
    <property type="entry name" value="RsmE_MTase_dom"/>
</dbReference>
<comment type="function">
    <text evidence="9">Specifically methylates the N3 position of the uracil ring of uridine 1498 (m3U1498) in 16S rRNA. Acts on the fully assembled 30S ribosomal subunit.</text>
</comment>
<dbReference type="PANTHER" id="PTHR30027">
    <property type="entry name" value="RIBOSOMAL RNA SMALL SUBUNIT METHYLTRANSFERASE E"/>
    <property type="match status" value="1"/>
</dbReference>
<dbReference type="SUPFAM" id="SSF75217">
    <property type="entry name" value="alpha/beta knot"/>
    <property type="match status" value="1"/>
</dbReference>
<evidence type="ECO:0000256" key="4">
    <source>
        <dbReference type="ARBA" id="ARBA00022490"/>
    </source>
</evidence>
<dbReference type="PANTHER" id="PTHR30027:SF3">
    <property type="entry name" value="16S RRNA (URACIL(1498)-N(3))-METHYLTRANSFERASE"/>
    <property type="match status" value="1"/>
</dbReference>
<comment type="catalytic activity">
    <reaction evidence="10">
        <text>uridine(1498) in 16S rRNA + S-adenosyl-L-methionine = N(3)-methyluridine(1498) in 16S rRNA + S-adenosyl-L-homocysteine + H(+)</text>
        <dbReference type="Rhea" id="RHEA:42920"/>
        <dbReference type="Rhea" id="RHEA-COMP:10283"/>
        <dbReference type="Rhea" id="RHEA-COMP:10284"/>
        <dbReference type="ChEBI" id="CHEBI:15378"/>
        <dbReference type="ChEBI" id="CHEBI:57856"/>
        <dbReference type="ChEBI" id="CHEBI:59789"/>
        <dbReference type="ChEBI" id="CHEBI:65315"/>
        <dbReference type="ChEBI" id="CHEBI:74502"/>
        <dbReference type="EC" id="2.1.1.193"/>
    </reaction>
</comment>
<evidence type="ECO:0000256" key="7">
    <source>
        <dbReference type="ARBA" id="ARBA00022679"/>
    </source>
</evidence>
<evidence type="ECO:0000313" key="12">
    <source>
        <dbReference type="EMBL" id="SUZ98944.1"/>
    </source>
</evidence>
<sequence length="187" mass="21386">MESKGKIIRLGKNIKVTVISRVKHKKKDLSIHIAMSPLKNPSRFEWFVEKSTEIGISEITPLITKFSEKKKVNISRLNKIIISSMKQSNQFYLPKVNPITSFDEFLKLNKDYKLIAHLKNNNSFNNKSIGNKDKIVVMIGPEGGFSKEEILKANKEKIKEISFGKNRFRSETAGVFAVSIINNYKNL</sequence>
<evidence type="ECO:0000256" key="8">
    <source>
        <dbReference type="ARBA" id="ARBA00022691"/>
    </source>
</evidence>
<comment type="similarity">
    <text evidence="2">Belongs to the RNA methyltransferase RsmE family.</text>
</comment>
<dbReference type="Pfam" id="PF04452">
    <property type="entry name" value="Methyltrans_RNA"/>
    <property type="match status" value="1"/>
</dbReference>
<gene>
    <name evidence="12" type="ORF">METZ01_LOCUS51798</name>
</gene>
<dbReference type="Gene3D" id="3.40.1280.10">
    <property type="match status" value="1"/>
</dbReference>
<dbReference type="InterPro" id="IPR029028">
    <property type="entry name" value="Alpha/beta_knot_MTases"/>
</dbReference>
<dbReference type="CDD" id="cd18084">
    <property type="entry name" value="RsmE-like"/>
    <property type="match status" value="1"/>
</dbReference>
<dbReference type="GO" id="GO:0070042">
    <property type="term" value="F:rRNA (uridine-N3-)-methyltransferase activity"/>
    <property type="evidence" value="ECO:0007669"/>
    <property type="project" value="TreeGrafter"/>
</dbReference>
<evidence type="ECO:0000256" key="9">
    <source>
        <dbReference type="ARBA" id="ARBA00025699"/>
    </source>
</evidence>
<dbReference type="EMBL" id="UINC01002653">
    <property type="protein sequence ID" value="SUZ98944.1"/>
    <property type="molecule type" value="Genomic_DNA"/>
</dbReference>
<evidence type="ECO:0000256" key="3">
    <source>
        <dbReference type="ARBA" id="ARBA00012328"/>
    </source>
</evidence>
<organism evidence="12">
    <name type="scientific">marine metagenome</name>
    <dbReference type="NCBI Taxonomy" id="408172"/>
    <lineage>
        <taxon>unclassified sequences</taxon>
        <taxon>metagenomes</taxon>
        <taxon>ecological metagenomes</taxon>
    </lineage>
</organism>
<proteinExistence type="inferred from homology"/>
<keyword evidence="7" id="KW-0808">Transferase</keyword>
<dbReference type="GO" id="GO:0005737">
    <property type="term" value="C:cytoplasm"/>
    <property type="evidence" value="ECO:0007669"/>
    <property type="project" value="UniProtKB-SubCell"/>
</dbReference>
<comment type="subcellular location">
    <subcellularLocation>
        <location evidence="1">Cytoplasm</location>
    </subcellularLocation>
</comment>
<evidence type="ECO:0000256" key="1">
    <source>
        <dbReference type="ARBA" id="ARBA00004496"/>
    </source>
</evidence>
<keyword evidence="6" id="KW-0489">Methyltransferase</keyword>
<dbReference type="EC" id="2.1.1.193" evidence="3"/>
<keyword evidence="8" id="KW-0949">S-adenosyl-L-methionine</keyword>
<dbReference type="GO" id="GO:0070475">
    <property type="term" value="P:rRNA base methylation"/>
    <property type="evidence" value="ECO:0007669"/>
    <property type="project" value="TreeGrafter"/>
</dbReference>
<protein>
    <recommendedName>
        <fullName evidence="3">16S rRNA (uracil(1498)-N(3))-methyltransferase</fullName>
        <ecNumber evidence="3">2.1.1.193</ecNumber>
    </recommendedName>
</protein>
<keyword evidence="4" id="KW-0963">Cytoplasm</keyword>
<evidence type="ECO:0000256" key="6">
    <source>
        <dbReference type="ARBA" id="ARBA00022603"/>
    </source>
</evidence>
<dbReference type="NCBIfam" id="TIGR00046">
    <property type="entry name" value="RsmE family RNA methyltransferase"/>
    <property type="match status" value="1"/>
</dbReference>
<accession>A0A381S653</accession>
<dbReference type="InterPro" id="IPR006700">
    <property type="entry name" value="RsmE"/>
</dbReference>
<evidence type="ECO:0000256" key="2">
    <source>
        <dbReference type="ARBA" id="ARBA00005528"/>
    </source>
</evidence>
<name>A0A381S653_9ZZZZ</name>
<dbReference type="AlphaFoldDB" id="A0A381S653"/>
<keyword evidence="5" id="KW-0698">rRNA processing</keyword>